<evidence type="ECO:0000259" key="7">
    <source>
        <dbReference type="Pfam" id="PF15975"/>
    </source>
</evidence>
<keyword evidence="3 5" id="KW-0472">Membrane</keyword>
<keyword evidence="9" id="KW-1185">Reference proteome</keyword>
<dbReference type="RefSeq" id="WP_380570042.1">
    <property type="nucleotide sequence ID" value="NZ_JBHMAH010000011.1"/>
</dbReference>
<dbReference type="EMBL" id="JBHMAH010000011">
    <property type="protein sequence ID" value="MFB9860453.1"/>
    <property type="molecule type" value="Genomic_DNA"/>
</dbReference>
<feature type="compositionally biased region" description="Acidic residues" evidence="4">
    <location>
        <begin position="468"/>
        <end position="485"/>
    </location>
</feature>
<dbReference type="CDD" id="cd03399">
    <property type="entry name" value="SPFH_flotillin"/>
    <property type="match status" value="1"/>
</dbReference>
<accession>A0ABV5Z321</accession>
<evidence type="ECO:0000313" key="8">
    <source>
        <dbReference type="EMBL" id="MFB9860453.1"/>
    </source>
</evidence>
<feature type="transmembrane region" description="Helical" evidence="5">
    <location>
        <begin position="6"/>
        <end position="28"/>
    </location>
</feature>
<dbReference type="SUPFAM" id="SSF117892">
    <property type="entry name" value="Band 7/SPFH domain"/>
    <property type="match status" value="1"/>
</dbReference>
<proteinExistence type="inferred from homology"/>
<evidence type="ECO:0000256" key="4">
    <source>
        <dbReference type="SAM" id="MobiDB-lite"/>
    </source>
</evidence>
<organism evidence="8 9">
    <name type="scientific">Salinicoccus siamensis</name>
    <dbReference type="NCBI Taxonomy" id="381830"/>
    <lineage>
        <taxon>Bacteria</taxon>
        <taxon>Bacillati</taxon>
        <taxon>Bacillota</taxon>
        <taxon>Bacilli</taxon>
        <taxon>Bacillales</taxon>
        <taxon>Staphylococcaceae</taxon>
        <taxon>Salinicoccus</taxon>
    </lineage>
</organism>
<evidence type="ECO:0000256" key="3">
    <source>
        <dbReference type="ARBA" id="ARBA00023136"/>
    </source>
</evidence>
<comment type="caution">
    <text evidence="8">The sequence shown here is derived from an EMBL/GenBank/DDBJ whole genome shotgun (WGS) entry which is preliminary data.</text>
</comment>
<feature type="region of interest" description="Disordered" evidence="4">
    <location>
        <begin position="226"/>
        <end position="249"/>
    </location>
</feature>
<dbReference type="Pfam" id="PF15975">
    <property type="entry name" value="Flot"/>
    <property type="match status" value="1"/>
</dbReference>
<comment type="similarity">
    <text evidence="2">Belongs to the band 7/mec-2 family. Flotillin subfamily.</text>
</comment>
<reference evidence="8 9" key="1">
    <citation type="submission" date="2024-09" db="EMBL/GenBank/DDBJ databases">
        <authorList>
            <person name="Sun Q."/>
            <person name="Mori K."/>
        </authorList>
    </citation>
    <scope>NUCLEOTIDE SEQUENCE [LARGE SCALE GENOMIC DNA]</scope>
    <source>
        <strain evidence="8 9">JCM 12822</strain>
    </source>
</reference>
<sequence length="485" mass="55071">MFKLTGTLIAVIAIILIAIIAAVGWYIFMKARYRTVPSNEALIVTGPNLGDEAKETNIYKDDQGRYMKVIRGGGHRLKMFQTGTKVSLKSFQLQISTPKVYTLEGVGIYGQAVATVKVADDLDGIVKYAEQFLGKEQEEIEHEISEVLNSNLRAILSKMTVEQINKDRESFNEQVREIAQDQLNRMGFKITSLGLSDLRDDENYLENLGRPQIARIRKEAEIAESENRRETEIQQAKDNETISNEQYKREMNIADSRKEKDLKEARNLAETEKANASAKASGQLEEEERRLEVEQQRLEIREQEKQNELKLLKLERENDVEIERQQVEVRRQQAEADYYTRTKEAEARAEARIAEGNAEAQVIREKSLAEAEAIERRAKAMSEHKDVIILEQFIKIMPEFARAVSESMSNVESIRIMDSGGGEQLKSLPNTVTGTMAKLQESMGQMTGFDLDHFLNNLSDGKSQILDDNGESDEEPNSEDVNDTQ</sequence>
<gene>
    <name evidence="8" type="ORF">ACFFLE_04940</name>
</gene>
<feature type="domain" description="Band 7" evidence="6">
    <location>
        <begin position="35"/>
        <end position="227"/>
    </location>
</feature>
<dbReference type="PANTHER" id="PTHR13806:SF46">
    <property type="entry name" value="FLOTILLIN-1-RELATED"/>
    <property type="match status" value="1"/>
</dbReference>
<dbReference type="Pfam" id="PF01145">
    <property type="entry name" value="Band_7"/>
    <property type="match status" value="1"/>
</dbReference>
<dbReference type="InterPro" id="IPR031905">
    <property type="entry name" value="Flotillin_C"/>
</dbReference>
<dbReference type="InterPro" id="IPR036013">
    <property type="entry name" value="Band_7/SPFH_dom_sf"/>
</dbReference>
<evidence type="ECO:0000256" key="1">
    <source>
        <dbReference type="ARBA" id="ARBA00004370"/>
    </source>
</evidence>
<name>A0ABV5Z321_9STAP</name>
<dbReference type="Proteomes" id="UP001589740">
    <property type="component" value="Unassembled WGS sequence"/>
</dbReference>
<keyword evidence="5" id="KW-0812">Transmembrane</keyword>
<feature type="region of interest" description="Disordered" evidence="4">
    <location>
        <begin position="460"/>
        <end position="485"/>
    </location>
</feature>
<protein>
    <submittedName>
        <fullName evidence="8">Flotillin family protein</fullName>
    </submittedName>
</protein>
<evidence type="ECO:0000256" key="5">
    <source>
        <dbReference type="SAM" id="Phobius"/>
    </source>
</evidence>
<evidence type="ECO:0000259" key="6">
    <source>
        <dbReference type="Pfam" id="PF01145"/>
    </source>
</evidence>
<feature type="region of interest" description="Disordered" evidence="4">
    <location>
        <begin position="268"/>
        <end position="288"/>
    </location>
</feature>
<keyword evidence="5" id="KW-1133">Transmembrane helix</keyword>
<dbReference type="InterPro" id="IPR027705">
    <property type="entry name" value="Flotillin_fam"/>
</dbReference>
<comment type="subcellular location">
    <subcellularLocation>
        <location evidence="1">Membrane</location>
    </subcellularLocation>
</comment>
<dbReference type="InterPro" id="IPR001107">
    <property type="entry name" value="Band_7"/>
</dbReference>
<dbReference type="Gene3D" id="3.30.479.30">
    <property type="entry name" value="Band 7 domain"/>
    <property type="match status" value="1"/>
</dbReference>
<evidence type="ECO:0000256" key="2">
    <source>
        <dbReference type="ARBA" id="ARBA00007161"/>
    </source>
</evidence>
<evidence type="ECO:0000313" key="9">
    <source>
        <dbReference type="Proteomes" id="UP001589740"/>
    </source>
</evidence>
<dbReference type="PANTHER" id="PTHR13806">
    <property type="entry name" value="FLOTILLIN-RELATED"/>
    <property type="match status" value="1"/>
</dbReference>
<feature type="domain" description="Flotillin C-terminal" evidence="7">
    <location>
        <begin position="346"/>
        <end position="428"/>
    </location>
</feature>